<gene>
    <name evidence="1" type="ORF">C8J23_101155</name>
</gene>
<protein>
    <submittedName>
        <fullName evidence="1">Uncharacterized protein</fullName>
    </submittedName>
</protein>
<evidence type="ECO:0000313" key="1">
    <source>
        <dbReference type="EMBL" id="PYE61113.1"/>
    </source>
</evidence>
<organism evidence="1 2">
    <name type="scientific">Shewanella chilikensis</name>
    <dbReference type="NCBI Taxonomy" id="558541"/>
    <lineage>
        <taxon>Bacteria</taxon>
        <taxon>Pseudomonadati</taxon>
        <taxon>Pseudomonadota</taxon>
        <taxon>Gammaproteobacteria</taxon>
        <taxon>Alteromonadales</taxon>
        <taxon>Shewanellaceae</taxon>
        <taxon>Shewanella</taxon>
    </lineage>
</organism>
<dbReference type="RefSeq" id="WP_025009603.1">
    <property type="nucleotide sequence ID" value="NZ_BMXX01000017.1"/>
</dbReference>
<proteinExistence type="predicted"/>
<accession>A0ABX5PTA4</accession>
<dbReference type="GeneID" id="93809024"/>
<reference evidence="1 2" key="1">
    <citation type="submission" date="2018-06" db="EMBL/GenBank/DDBJ databases">
        <title>Genomic Encyclopedia of Type Strains, Phase III (KMG-III): the genomes of soil and plant-associated and newly described type strains.</title>
        <authorList>
            <person name="Whitman W."/>
        </authorList>
    </citation>
    <scope>NUCLEOTIDE SEQUENCE [LARGE SCALE GENOMIC DNA]</scope>
    <source>
        <strain evidence="1 2">JC5</strain>
    </source>
</reference>
<evidence type="ECO:0000313" key="2">
    <source>
        <dbReference type="Proteomes" id="UP000247584"/>
    </source>
</evidence>
<dbReference type="Proteomes" id="UP000247584">
    <property type="component" value="Unassembled WGS sequence"/>
</dbReference>
<name>A0ABX5PTA4_9GAMM</name>
<comment type="caution">
    <text evidence="1">The sequence shown here is derived from an EMBL/GenBank/DDBJ whole genome shotgun (WGS) entry which is preliminary data.</text>
</comment>
<dbReference type="EMBL" id="QJSY01000001">
    <property type="protein sequence ID" value="PYE61113.1"/>
    <property type="molecule type" value="Genomic_DNA"/>
</dbReference>
<sequence length="70" mass="7480">MLKQLKRELLPAREIAKVNAENADGTVTATTRSGKTFRATGSGNVGSYVYIQDGRVLGPAPDLPHSQILV</sequence>
<keyword evidence="2" id="KW-1185">Reference proteome</keyword>